<keyword evidence="3" id="KW-1185">Reference proteome</keyword>
<organism evidence="2 3">
    <name type="scientific">Pontivivens ytuae</name>
    <dbReference type="NCBI Taxonomy" id="2789856"/>
    <lineage>
        <taxon>Bacteria</taxon>
        <taxon>Pseudomonadati</taxon>
        <taxon>Pseudomonadota</taxon>
        <taxon>Alphaproteobacteria</taxon>
        <taxon>Rhodobacterales</taxon>
        <taxon>Paracoccaceae</taxon>
        <taxon>Pontivivens</taxon>
    </lineage>
</organism>
<dbReference type="AlphaFoldDB" id="A0A7S9LRX1"/>
<evidence type="ECO:0000313" key="3">
    <source>
        <dbReference type="Proteomes" id="UP000594800"/>
    </source>
</evidence>
<protein>
    <submittedName>
        <fullName evidence="2">Uncharacterized protein</fullName>
    </submittedName>
</protein>
<accession>A0A7S9LRX1</accession>
<dbReference type="Proteomes" id="UP000594800">
    <property type="component" value="Chromosome"/>
</dbReference>
<reference evidence="2 3" key="1">
    <citation type="submission" date="2020-11" db="EMBL/GenBank/DDBJ databases">
        <title>Description of Pontivivens ytuae sp. nov. isolated from deep sea sediment of Mariana Trench.</title>
        <authorList>
            <person name="Wang Z."/>
            <person name="Sun Q.-L."/>
            <person name="Xu X.-D."/>
            <person name="Tang Y.-Z."/>
            <person name="Zhang J."/>
        </authorList>
    </citation>
    <scope>NUCLEOTIDE SEQUENCE [LARGE SCALE GENOMIC DNA]</scope>
    <source>
        <strain evidence="2 3">MT2928</strain>
    </source>
</reference>
<feature type="region of interest" description="Disordered" evidence="1">
    <location>
        <begin position="108"/>
        <end position="129"/>
    </location>
</feature>
<dbReference type="Pfam" id="PF20112">
    <property type="entry name" value="DUF6502"/>
    <property type="match status" value="1"/>
</dbReference>
<gene>
    <name evidence="2" type="ORF">I0K15_20835</name>
</gene>
<dbReference type="EMBL" id="CP064942">
    <property type="protein sequence ID" value="QPH54182.1"/>
    <property type="molecule type" value="Genomic_DNA"/>
</dbReference>
<evidence type="ECO:0000313" key="2">
    <source>
        <dbReference type="EMBL" id="QPH54182.1"/>
    </source>
</evidence>
<proteinExistence type="predicted"/>
<dbReference type="InterPro" id="IPR045445">
    <property type="entry name" value="DUF6502"/>
</dbReference>
<name>A0A7S9LRX1_9RHOB</name>
<evidence type="ECO:0000256" key="1">
    <source>
        <dbReference type="SAM" id="MobiDB-lite"/>
    </source>
</evidence>
<dbReference type="KEGG" id="poz:I0K15_20835"/>
<sequence>MNGEPTDLGSNAFLRVLRGLLRPLVRTLIARGVTLPSVYRLLKQVYVEVAESDFRLDDEPPTDSRISLLTGVHRRDVRAIRTAEDDPDAPLRQRTTLLATVVGSWLANPETRDEDGSPRPLPKAGEDEPNFESLVRAINRDVRPRTLLDELMRQGLVAEREDGLLELTPDAVLGPAEDDQKMVFFAANVGDHLAAAAENMLADQPPFLERAVFYNRLRPGSVDEIEAAARTLSQDMLVEVNRRARAYQSDDKDAPEGSHRFRFGVYFYRENKASADRPDGNED</sequence>